<dbReference type="STRING" id="1678840.ATC1_131599"/>
<comment type="subunit">
    <text evidence="3 7">Homodimer.</text>
</comment>
<reference evidence="9" key="1">
    <citation type="journal article" date="2015" name="Genome Announc.">
        <title>Draft Genome Sequence of Anaerolineae Strain TC1, a Novel Isolate from a Methanogenic Wastewater Treatment System.</title>
        <authorList>
            <person name="Matsuura N."/>
            <person name="Tourlousse D.M."/>
            <person name="Sun L."/>
            <person name="Toyonaga M."/>
            <person name="Kuroda K."/>
            <person name="Ohashi A."/>
            <person name="Cruz R."/>
            <person name="Yamaguchi T."/>
            <person name="Sekiguchi Y."/>
        </authorList>
    </citation>
    <scope>NUCLEOTIDE SEQUENCE [LARGE SCALE GENOMIC DNA]</scope>
    <source>
        <strain evidence="9">TC1</strain>
    </source>
</reference>
<evidence type="ECO:0000256" key="7">
    <source>
        <dbReference type="PIRNR" id="PIRNR003107"/>
    </source>
</evidence>
<name>A0A0S7BT08_9CHLR</name>
<evidence type="ECO:0000256" key="2">
    <source>
        <dbReference type="ARBA" id="ARBA00008107"/>
    </source>
</evidence>
<dbReference type="PIRSF" id="PIRSF003107">
    <property type="entry name" value="PhoU"/>
    <property type="match status" value="1"/>
</dbReference>
<evidence type="ECO:0000259" key="8">
    <source>
        <dbReference type="Pfam" id="PF01895"/>
    </source>
</evidence>
<dbReference type="InterPro" id="IPR026022">
    <property type="entry name" value="PhoU_dom"/>
</dbReference>
<dbReference type="SUPFAM" id="SSF109755">
    <property type="entry name" value="PhoU-like"/>
    <property type="match status" value="1"/>
</dbReference>
<evidence type="ECO:0000256" key="1">
    <source>
        <dbReference type="ARBA" id="ARBA00004496"/>
    </source>
</evidence>
<comment type="subcellular location">
    <subcellularLocation>
        <location evidence="1 7">Cytoplasm</location>
    </subcellularLocation>
</comment>
<gene>
    <name evidence="9" type="ORF">ATC1_131599</name>
</gene>
<feature type="domain" description="PhoU" evidence="8">
    <location>
        <begin position="19"/>
        <end position="103"/>
    </location>
</feature>
<dbReference type="PANTHER" id="PTHR42930:SF3">
    <property type="entry name" value="PHOSPHATE-SPECIFIC TRANSPORT SYSTEM ACCESSORY PROTEIN PHOU"/>
    <property type="match status" value="1"/>
</dbReference>
<dbReference type="GO" id="GO:0030643">
    <property type="term" value="P:intracellular phosphate ion homeostasis"/>
    <property type="evidence" value="ECO:0007669"/>
    <property type="project" value="InterPro"/>
</dbReference>
<accession>A0A0S7BT08</accession>
<proteinExistence type="inferred from homology"/>
<protein>
    <recommendedName>
        <fullName evidence="7">Phosphate-specific transport system accessory protein PhoU</fullName>
    </recommendedName>
</protein>
<keyword evidence="6 7" id="KW-0592">Phosphate transport</keyword>
<keyword evidence="4 7" id="KW-0813">Transport</keyword>
<dbReference type="GO" id="GO:0005737">
    <property type="term" value="C:cytoplasm"/>
    <property type="evidence" value="ECO:0007669"/>
    <property type="project" value="UniProtKB-SubCell"/>
</dbReference>
<organism evidence="9">
    <name type="scientific">Flexilinea flocculi</name>
    <dbReference type="NCBI Taxonomy" id="1678840"/>
    <lineage>
        <taxon>Bacteria</taxon>
        <taxon>Bacillati</taxon>
        <taxon>Chloroflexota</taxon>
        <taxon>Anaerolineae</taxon>
        <taxon>Anaerolineales</taxon>
        <taxon>Anaerolineaceae</taxon>
        <taxon>Flexilinea</taxon>
    </lineage>
</organism>
<evidence type="ECO:0000313" key="9">
    <source>
        <dbReference type="EMBL" id="GAP41607.1"/>
    </source>
</evidence>
<dbReference type="FunFam" id="1.20.58.220:FF:000004">
    <property type="entry name" value="Phosphate-specific transport system accessory protein PhoU"/>
    <property type="match status" value="1"/>
</dbReference>
<dbReference type="PATRIC" id="fig|1678840.3.peg.3091"/>
<evidence type="ECO:0000256" key="4">
    <source>
        <dbReference type="ARBA" id="ARBA00022448"/>
    </source>
</evidence>
<evidence type="ECO:0000256" key="3">
    <source>
        <dbReference type="ARBA" id="ARBA00011738"/>
    </source>
</evidence>
<dbReference type="NCBIfam" id="TIGR02135">
    <property type="entry name" value="phoU_full"/>
    <property type="match status" value="1"/>
</dbReference>
<dbReference type="InterPro" id="IPR028366">
    <property type="entry name" value="PhoU"/>
</dbReference>
<dbReference type="GO" id="GO:0045936">
    <property type="term" value="P:negative regulation of phosphate metabolic process"/>
    <property type="evidence" value="ECO:0007669"/>
    <property type="project" value="InterPro"/>
</dbReference>
<dbReference type="InterPro" id="IPR038078">
    <property type="entry name" value="PhoU-like_sf"/>
</dbReference>
<dbReference type="Proteomes" id="UP000053370">
    <property type="component" value="Unassembled WGS sequence"/>
</dbReference>
<comment type="function">
    <text evidence="7">Plays a role in the regulation of phosphate uptake.</text>
</comment>
<keyword evidence="10" id="KW-1185">Reference proteome</keyword>
<dbReference type="PANTHER" id="PTHR42930">
    <property type="entry name" value="PHOSPHATE-SPECIFIC TRANSPORT SYSTEM ACCESSORY PROTEIN PHOU"/>
    <property type="match status" value="1"/>
</dbReference>
<dbReference type="Gene3D" id="1.20.58.220">
    <property type="entry name" value="Phosphate transport system protein phou homolog 2, domain 2"/>
    <property type="match status" value="1"/>
</dbReference>
<dbReference type="EMBL" id="DF968181">
    <property type="protein sequence ID" value="GAP41607.1"/>
    <property type="molecule type" value="Genomic_DNA"/>
</dbReference>
<evidence type="ECO:0000256" key="6">
    <source>
        <dbReference type="ARBA" id="ARBA00022592"/>
    </source>
</evidence>
<feature type="domain" description="PhoU" evidence="8">
    <location>
        <begin position="118"/>
        <end position="203"/>
    </location>
</feature>
<dbReference type="GO" id="GO:0006817">
    <property type="term" value="P:phosphate ion transport"/>
    <property type="evidence" value="ECO:0007669"/>
    <property type="project" value="UniProtKB-KW"/>
</dbReference>
<dbReference type="OrthoDB" id="9814256at2"/>
<sequence length="216" mass="24354">MRNKFDEQLELLNSELIMMGGLCEEVINMTTKALLSGNPKLAKEVFPLVEEIEKKEREIETLCLKLLLQQQPVAKDLRLISSALKMITDMARVGTQAADISEITLLENITKENSNIHIQDMALATIDMVNGSISAFVQRDLELAQAVIDYDDIVDEMFNEIKDDLIKLIGQDPSIGEYAVDMLMVSKYFEKIGDHAVNIAEWVVFSITGIHKEDHE</sequence>
<dbReference type="Pfam" id="PF01895">
    <property type="entry name" value="PhoU"/>
    <property type="match status" value="2"/>
</dbReference>
<evidence type="ECO:0000256" key="5">
    <source>
        <dbReference type="ARBA" id="ARBA00022490"/>
    </source>
</evidence>
<keyword evidence="5 7" id="KW-0963">Cytoplasm</keyword>
<comment type="similarity">
    <text evidence="2 7">Belongs to the PhoU family.</text>
</comment>
<dbReference type="RefSeq" id="WP_062283160.1">
    <property type="nucleotide sequence ID" value="NZ_DF968181.1"/>
</dbReference>
<dbReference type="AlphaFoldDB" id="A0A0S7BT08"/>
<evidence type="ECO:0000313" key="10">
    <source>
        <dbReference type="Proteomes" id="UP000053370"/>
    </source>
</evidence>